<name>G9BG49_9MYRI</name>
<keyword evidence="1" id="KW-0812">Transmembrane</keyword>
<proteinExistence type="predicted"/>
<dbReference type="RefSeq" id="YP_005087985.1">
    <property type="nucleotide sequence ID" value="NC_016676.1"/>
</dbReference>
<sequence length="164" mass="18915">MLSPSMNKNLLMKSLMIMIMSFYPLLTSPILLLIFLMLLSIFMTMTIFILLNNSLIPIMFFLLFLGGILILFSYLSTLCPNEKMKSLKPSLLLMMLLLSHLMLTPNLPYPKNNFYLSSSKINSLSMLNIFSSHIIFLMILILFILMVLLNLLTNKWMGPLRLLK</sequence>
<accession>G9BG49</accession>
<feature type="transmembrane region" description="Helical" evidence="1">
    <location>
        <begin position="21"/>
        <end position="49"/>
    </location>
</feature>
<feature type="transmembrane region" description="Helical" evidence="1">
    <location>
        <begin position="91"/>
        <end position="109"/>
    </location>
</feature>
<dbReference type="GeneID" id="11538878"/>
<evidence type="ECO:0000313" key="2">
    <source>
        <dbReference type="EMBL" id="ADT63087.1"/>
    </source>
</evidence>
<protein>
    <submittedName>
        <fullName evidence="2">NADH dehydrogenase subunit 6</fullName>
    </submittedName>
</protein>
<keyword evidence="2" id="KW-0496">Mitochondrion</keyword>
<organism evidence="2">
    <name type="scientific">Pauropus longiramus</name>
    <dbReference type="NCBI Taxonomy" id="933850"/>
    <lineage>
        <taxon>Eukaryota</taxon>
        <taxon>Metazoa</taxon>
        <taxon>Ecdysozoa</taxon>
        <taxon>Arthropoda</taxon>
        <taxon>Myriapoda</taxon>
        <taxon>Pauropoda</taxon>
        <taxon>Tetramerocerata</taxon>
        <taxon>Pauropodidae</taxon>
        <taxon>Pauropus</taxon>
    </lineage>
</organism>
<gene>
    <name evidence="2" type="primary">ND6</name>
</gene>
<dbReference type="EMBL" id="HQ457012">
    <property type="protein sequence ID" value="ADT63087.1"/>
    <property type="molecule type" value="Genomic_DNA"/>
</dbReference>
<feature type="transmembrane region" description="Helical" evidence="1">
    <location>
        <begin position="129"/>
        <end position="152"/>
    </location>
</feature>
<keyword evidence="1" id="KW-0472">Membrane</keyword>
<reference evidence="2" key="1">
    <citation type="journal article" date="2012" name="Gene">
        <title>The complete mitochondrial genome of Pauropus longiramus (Myriapoda: Pauropoda): Implications on early diversification of the myriapods revealed from comparative analysis.</title>
        <authorList>
            <person name="Dong Y."/>
            <person name="Sun H."/>
            <person name="Guo H."/>
            <person name="Pan D."/>
            <person name="Qian C."/>
            <person name="Hao S."/>
            <person name="Zhou K."/>
        </authorList>
    </citation>
    <scope>NUCLEOTIDE SEQUENCE</scope>
</reference>
<evidence type="ECO:0000256" key="1">
    <source>
        <dbReference type="SAM" id="Phobius"/>
    </source>
</evidence>
<dbReference type="CTD" id="4541"/>
<geneLocation type="mitochondrion" evidence="2"/>
<keyword evidence="1" id="KW-1133">Transmembrane helix</keyword>
<dbReference type="AlphaFoldDB" id="G9BG49"/>
<feature type="transmembrane region" description="Helical" evidence="1">
    <location>
        <begin position="55"/>
        <end position="79"/>
    </location>
</feature>